<accession>A0A0B7H8N4</accession>
<dbReference type="PANTHER" id="PTHR12526">
    <property type="entry name" value="GLYCOSYLTRANSFERASE"/>
    <property type="match status" value="1"/>
</dbReference>
<gene>
    <name evidence="2" type="ORF">CCYN2B_190033</name>
</gene>
<dbReference type="InterPro" id="IPR001296">
    <property type="entry name" value="Glyco_trans_1"/>
</dbReference>
<evidence type="ECO:0000259" key="1">
    <source>
        <dbReference type="Pfam" id="PF00534"/>
    </source>
</evidence>
<dbReference type="PANTHER" id="PTHR12526:SF638">
    <property type="entry name" value="SPORE COAT PROTEIN SA"/>
    <property type="match status" value="1"/>
</dbReference>
<dbReference type="SUPFAM" id="SSF53756">
    <property type="entry name" value="UDP-Glycosyltransferase/glycogen phosphorylase"/>
    <property type="match status" value="1"/>
</dbReference>
<dbReference type="Proteomes" id="UP000038055">
    <property type="component" value="Unassembled WGS sequence"/>
</dbReference>
<organism evidence="2 3">
    <name type="scientific">Capnocytophaga cynodegmi</name>
    <dbReference type="NCBI Taxonomy" id="28189"/>
    <lineage>
        <taxon>Bacteria</taxon>
        <taxon>Pseudomonadati</taxon>
        <taxon>Bacteroidota</taxon>
        <taxon>Flavobacteriia</taxon>
        <taxon>Flavobacteriales</taxon>
        <taxon>Flavobacteriaceae</taxon>
        <taxon>Capnocytophaga</taxon>
    </lineage>
</organism>
<dbReference type="GO" id="GO:0016757">
    <property type="term" value="F:glycosyltransferase activity"/>
    <property type="evidence" value="ECO:0007669"/>
    <property type="project" value="InterPro"/>
</dbReference>
<dbReference type="AlphaFoldDB" id="A0A0B7H8N4"/>
<dbReference type="CDD" id="cd03801">
    <property type="entry name" value="GT4_PimA-like"/>
    <property type="match status" value="1"/>
</dbReference>
<reference evidence="3" key="1">
    <citation type="submission" date="2015-01" db="EMBL/GenBank/DDBJ databases">
        <authorList>
            <person name="MANFREDI Pablo"/>
        </authorList>
    </citation>
    <scope>NUCLEOTIDE SEQUENCE [LARGE SCALE GENOMIC DNA]</scope>
    <source>
        <strain evidence="3">Ccyn2B</strain>
    </source>
</reference>
<keyword evidence="3" id="KW-1185">Reference proteome</keyword>
<protein>
    <recommendedName>
        <fullName evidence="1">Glycosyl transferase family 1 domain-containing protein</fullName>
    </recommendedName>
</protein>
<sequence>MKIIFLEAVQDHGGARKSTIELAKRLKTMGHQVLIVDFWGSCIPFVSDVKNAKIDIEILIPREKPFLIQSKSKVKYLRNALKYFFLEKKYRKAFSNIASSFQPDIVNVNNVKCLNILDPNGHYNIDFFARGWNDYRNLSSMAKRVFNKYKNIRFLTVSQSTRQAIYTGGIAEMNNIKLLTDVIESNIFNQYENNFHTFNSETPINILFSGGFLKTKGQHICIKVAKKLKSLNIPFKMQLTGVIYHGEESNKYYQSILNLIAKNNLEKQVKMALNPPNIMDFFKACDILIHPSYTEGLPRVCLEALSFGKPIIANPVGGVTDVVIHNFTGFVTDFNDVNQYVEYVTKYIEDPELYKTHSITARRLIQQNYLDNNQLESIKRIYPIERQVNTTPSFYSQNPS</sequence>
<dbReference type="Pfam" id="PF00534">
    <property type="entry name" value="Glycos_transf_1"/>
    <property type="match status" value="1"/>
</dbReference>
<proteinExistence type="predicted"/>
<dbReference type="RefSeq" id="WP_041991257.1">
    <property type="nucleotide sequence ID" value="NZ_CDOD01000011.1"/>
</dbReference>
<name>A0A0B7H8N4_9FLAO</name>
<dbReference type="Gene3D" id="3.40.50.2000">
    <property type="entry name" value="Glycogen Phosphorylase B"/>
    <property type="match status" value="2"/>
</dbReference>
<evidence type="ECO:0000313" key="3">
    <source>
        <dbReference type="Proteomes" id="UP000038055"/>
    </source>
</evidence>
<evidence type="ECO:0000313" key="2">
    <source>
        <dbReference type="EMBL" id="CEN33993.1"/>
    </source>
</evidence>
<dbReference type="EMBL" id="CDOD01000011">
    <property type="protein sequence ID" value="CEN33993.1"/>
    <property type="molecule type" value="Genomic_DNA"/>
</dbReference>
<feature type="domain" description="Glycosyl transferase family 1" evidence="1">
    <location>
        <begin position="197"/>
        <end position="361"/>
    </location>
</feature>